<proteinExistence type="predicted"/>
<comment type="caution">
    <text evidence="1">The sequence shown here is derived from an EMBL/GenBank/DDBJ whole genome shotgun (WGS) entry which is preliminary data.</text>
</comment>
<name>A0AA39DY73_VITRO</name>
<reference evidence="1 2" key="1">
    <citation type="journal article" date="2023" name="BMC Biotechnol.">
        <title>Vitis rotundifolia cv Carlos genome sequencing.</title>
        <authorList>
            <person name="Huff M."/>
            <person name="Hulse-Kemp A."/>
            <person name="Scheffler B."/>
            <person name="Youngblood R."/>
            <person name="Simpson S."/>
            <person name="Babiker E."/>
            <person name="Staton M."/>
        </authorList>
    </citation>
    <scope>NUCLEOTIDE SEQUENCE [LARGE SCALE GENOMIC DNA]</scope>
    <source>
        <tissue evidence="1">Leaf</tissue>
    </source>
</reference>
<dbReference type="AlphaFoldDB" id="A0AA39DY73"/>
<organism evidence="1 2">
    <name type="scientific">Vitis rotundifolia</name>
    <name type="common">Muscadine grape</name>
    <dbReference type="NCBI Taxonomy" id="103349"/>
    <lineage>
        <taxon>Eukaryota</taxon>
        <taxon>Viridiplantae</taxon>
        <taxon>Streptophyta</taxon>
        <taxon>Embryophyta</taxon>
        <taxon>Tracheophyta</taxon>
        <taxon>Spermatophyta</taxon>
        <taxon>Magnoliopsida</taxon>
        <taxon>eudicotyledons</taxon>
        <taxon>Gunneridae</taxon>
        <taxon>Pentapetalae</taxon>
        <taxon>rosids</taxon>
        <taxon>Vitales</taxon>
        <taxon>Vitaceae</taxon>
        <taxon>Viteae</taxon>
        <taxon>Vitis</taxon>
    </lineage>
</organism>
<dbReference type="EMBL" id="JARBHA010000005">
    <property type="protein sequence ID" value="KAJ9701243.1"/>
    <property type="molecule type" value="Genomic_DNA"/>
</dbReference>
<sequence length="226" mass="25203">MSGSSRGARVETPRRNIEANFSSWSSDFQLRYPSSCLKEETCCLSYLEGEKSASCYLSSSSTSSTSFSSDKVKAWVNQLVPPIICEEEEEEEMTFNLRPGFRERQCKPLSKSIVIDPSSLKKASPALNPDFLSKLTPSTPTTAVTSSLDEKPFSIGNISYHKMRKPFVVSGNISEDSFECSNSFPFHPKLTYALSLEEVSKFLSCIPSFIEKEPLVQDTRVLFPTT</sequence>
<evidence type="ECO:0000313" key="1">
    <source>
        <dbReference type="EMBL" id="KAJ9701243.1"/>
    </source>
</evidence>
<dbReference type="Proteomes" id="UP001168098">
    <property type="component" value="Unassembled WGS sequence"/>
</dbReference>
<evidence type="ECO:0000313" key="2">
    <source>
        <dbReference type="Proteomes" id="UP001168098"/>
    </source>
</evidence>
<gene>
    <name evidence="1" type="ORF">PVL29_006546</name>
</gene>
<accession>A0AA39DY73</accession>
<protein>
    <submittedName>
        <fullName evidence="1">Uncharacterized protein</fullName>
    </submittedName>
</protein>
<keyword evidence="2" id="KW-1185">Reference proteome</keyword>